<evidence type="ECO:0000256" key="1">
    <source>
        <dbReference type="SAM" id="Phobius"/>
    </source>
</evidence>
<accession>A0A1I5HGV5</accession>
<organism evidence="2 3">
    <name type="scientific">Algoriphagus ornithinivorans</name>
    <dbReference type="NCBI Taxonomy" id="226506"/>
    <lineage>
        <taxon>Bacteria</taxon>
        <taxon>Pseudomonadati</taxon>
        <taxon>Bacteroidota</taxon>
        <taxon>Cytophagia</taxon>
        <taxon>Cytophagales</taxon>
        <taxon>Cyclobacteriaceae</taxon>
        <taxon>Algoriphagus</taxon>
    </lineage>
</organism>
<dbReference type="RefSeq" id="WP_091654384.1">
    <property type="nucleotide sequence ID" value="NZ_FOVW01000007.1"/>
</dbReference>
<sequence length="173" mass="19779">MEYLFDLLKILLPAAAVLYGMYLVVVSFISKEREKMLVELKTKNTQTIIPVRLQAAERLCLLLERITPNNLVRRSSPGGMTAAELQGQLLHEVREEFNHNFSQQVYFSEETWEAVKRAVEEVTTIINLARQTLDQEASGMDLAKAIFAQSLERKNDAIAYALKKVKAEIQLYF</sequence>
<evidence type="ECO:0000313" key="3">
    <source>
        <dbReference type="Proteomes" id="UP000199564"/>
    </source>
</evidence>
<dbReference type="Pfam" id="PF25589">
    <property type="entry name" value="DUF7935"/>
    <property type="match status" value="1"/>
</dbReference>
<keyword evidence="1" id="KW-1133">Transmembrane helix</keyword>
<protein>
    <submittedName>
        <fullName evidence="2">Uncharacterized protein</fullName>
    </submittedName>
</protein>
<gene>
    <name evidence="2" type="ORF">SAMN04488519_10722</name>
</gene>
<dbReference type="STRING" id="226506.SAMN04488519_10722"/>
<name>A0A1I5HGV5_9BACT</name>
<keyword evidence="1" id="KW-0472">Membrane</keyword>
<reference evidence="3" key="1">
    <citation type="submission" date="2016-10" db="EMBL/GenBank/DDBJ databases">
        <authorList>
            <person name="Varghese N."/>
            <person name="Submissions S."/>
        </authorList>
    </citation>
    <scope>NUCLEOTIDE SEQUENCE [LARGE SCALE GENOMIC DNA]</scope>
    <source>
        <strain evidence="3">DSM 15282</strain>
    </source>
</reference>
<dbReference type="AlphaFoldDB" id="A0A1I5HGV5"/>
<evidence type="ECO:0000313" key="2">
    <source>
        <dbReference type="EMBL" id="SFO47081.1"/>
    </source>
</evidence>
<proteinExistence type="predicted"/>
<feature type="transmembrane region" description="Helical" evidence="1">
    <location>
        <begin position="12"/>
        <end position="30"/>
    </location>
</feature>
<keyword evidence="3" id="KW-1185">Reference proteome</keyword>
<keyword evidence="1" id="KW-0812">Transmembrane</keyword>
<dbReference type="Proteomes" id="UP000199564">
    <property type="component" value="Unassembled WGS sequence"/>
</dbReference>
<dbReference type="EMBL" id="FOVW01000007">
    <property type="protein sequence ID" value="SFO47081.1"/>
    <property type="molecule type" value="Genomic_DNA"/>
</dbReference>
<dbReference type="InterPro" id="IPR057695">
    <property type="entry name" value="DUF7935"/>
</dbReference>